<evidence type="ECO:0000313" key="3">
    <source>
        <dbReference type="Proteomes" id="UP000765509"/>
    </source>
</evidence>
<feature type="signal peptide" evidence="1">
    <location>
        <begin position="1"/>
        <end position="17"/>
    </location>
</feature>
<evidence type="ECO:0000256" key="1">
    <source>
        <dbReference type="SAM" id="SignalP"/>
    </source>
</evidence>
<gene>
    <name evidence="2" type="ORF">O181_101103</name>
</gene>
<protein>
    <submittedName>
        <fullName evidence="2">Uncharacterized protein</fullName>
    </submittedName>
</protein>
<comment type="caution">
    <text evidence="2">The sequence shown here is derived from an EMBL/GenBank/DDBJ whole genome shotgun (WGS) entry which is preliminary data.</text>
</comment>
<feature type="non-terminal residue" evidence="2">
    <location>
        <position position="1"/>
    </location>
</feature>
<reference evidence="2" key="1">
    <citation type="submission" date="2021-03" db="EMBL/GenBank/DDBJ databases">
        <title>Draft genome sequence of rust myrtle Austropuccinia psidii MF-1, a brazilian biotype.</title>
        <authorList>
            <person name="Quecine M.C."/>
            <person name="Pachon D.M.R."/>
            <person name="Bonatelli M.L."/>
            <person name="Correr F.H."/>
            <person name="Franceschini L.M."/>
            <person name="Leite T.F."/>
            <person name="Margarido G.R.A."/>
            <person name="Almeida C.A."/>
            <person name="Ferrarezi J.A."/>
            <person name="Labate C.A."/>
        </authorList>
    </citation>
    <scope>NUCLEOTIDE SEQUENCE</scope>
    <source>
        <strain evidence="2">MF-1</strain>
    </source>
</reference>
<sequence length="66" mass="7397">SFLVCRLAPFLIRLHAAIECSVCYKSAHTRSFKSMQGLELCCPPVCLVMKLSRLAAENLYNCFSVL</sequence>
<proteinExistence type="predicted"/>
<organism evidence="2 3">
    <name type="scientific">Austropuccinia psidii MF-1</name>
    <dbReference type="NCBI Taxonomy" id="1389203"/>
    <lineage>
        <taxon>Eukaryota</taxon>
        <taxon>Fungi</taxon>
        <taxon>Dikarya</taxon>
        <taxon>Basidiomycota</taxon>
        <taxon>Pucciniomycotina</taxon>
        <taxon>Pucciniomycetes</taxon>
        <taxon>Pucciniales</taxon>
        <taxon>Sphaerophragmiaceae</taxon>
        <taxon>Austropuccinia</taxon>
    </lineage>
</organism>
<keyword evidence="1" id="KW-0732">Signal</keyword>
<dbReference type="Proteomes" id="UP000765509">
    <property type="component" value="Unassembled WGS sequence"/>
</dbReference>
<feature type="non-terminal residue" evidence="2">
    <location>
        <position position="66"/>
    </location>
</feature>
<dbReference type="AlphaFoldDB" id="A0A9Q3JFX4"/>
<dbReference type="EMBL" id="AVOT02070951">
    <property type="protein sequence ID" value="MBW0561388.1"/>
    <property type="molecule type" value="Genomic_DNA"/>
</dbReference>
<evidence type="ECO:0000313" key="2">
    <source>
        <dbReference type="EMBL" id="MBW0561388.1"/>
    </source>
</evidence>
<accession>A0A9Q3JFX4</accession>
<feature type="chain" id="PRO_5040381042" evidence="1">
    <location>
        <begin position="18"/>
        <end position="66"/>
    </location>
</feature>
<name>A0A9Q3JFX4_9BASI</name>
<keyword evidence="3" id="KW-1185">Reference proteome</keyword>